<evidence type="ECO:0000313" key="2">
    <source>
        <dbReference type="EMBL" id="KAJ1733563.1"/>
    </source>
</evidence>
<organism evidence="2 3">
    <name type="scientific">Coemansia biformis</name>
    <dbReference type="NCBI Taxonomy" id="1286918"/>
    <lineage>
        <taxon>Eukaryota</taxon>
        <taxon>Fungi</taxon>
        <taxon>Fungi incertae sedis</taxon>
        <taxon>Zoopagomycota</taxon>
        <taxon>Kickxellomycotina</taxon>
        <taxon>Kickxellomycetes</taxon>
        <taxon>Kickxellales</taxon>
        <taxon>Kickxellaceae</taxon>
        <taxon>Coemansia</taxon>
    </lineage>
</organism>
<reference evidence="2" key="1">
    <citation type="submission" date="2022-07" db="EMBL/GenBank/DDBJ databases">
        <title>Phylogenomic reconstructions and comparative analyses of Kickxellomycotina fungi.</title>
        <authorList>
            <person name="Reynolds N.K."/>
            <person name="Stajich J.E."/>
            <person name="Barry K."/>
            <person name="Grigoriev I.V."/>
            <person name="Crous P."/>
            <person name="Smith M.E."/>
        </authorList>
    </citation>
    <scope>NUCLEOTIDE SEQUENCE</scope>
    <source>
        <strain evidence="2">BCRC 34381</strain>
    </source>
</reference>
<dbReference type="Proteomes" id="UP001143981">
    <property type="component" value="Unassembled WGS sequence"/>
</dbReference>
<feature type="compositionally biased region" description="Low complexity" evidence="1">
    <location>
        <begin position="60"/>
        <end position="71"/>
    </location>
</feature>
<accession>A0A9W8D010</accession>
<protein>
    <submittedName>
        <fullName evidence="2">Uncharacterized protein</fullName>
    </submittedName>
</protein>
<dbReference type="EMBL" id="JANBOI010000131">
    <property type="protein sequence ID" value="KAJ1733563.1"/>
    <property type="molecule type" value="Genomic_DNA"/>
</dbReference>
<feature type="region of interest" description="Disordered" evidence="1">
    <location>
        <begin position="1"/>
        <end position="75"/>
    </location>
</feature>
<dbReference type="AlphaFoldDB" id="A0A9W8D010"/>
<evidence type="ECO:0000256" key="1">
    <source>
        <dbReference type="SAM" id="MobiDB-lite"/>
    </source>
</evidence>
<feature type="compositionally biased region" description="Pro residues" evidence="1">
    <location>
        <begin position="49"/>
        <end position="59"/>
    </location>
</feature>
<feature type="region of interest" description="Disordered" evidence="1">
    <location>
        <begin position="93"/>
        <end position="124"/>
    </location>
</feature>
<evidence type="ECO:0000313" key="3">
    <source>
        <dbReference type="Proteomes" id="UP001143981"/>
    </source>
</evidence>
<keyword evidence="3" id="KW-1185">Reference proteome</keyword>
<feature type="non-terminal residue" evidence="2">
    <location>
        <position position="158"/>
    </location>
</feature>
<name>A0A9W8D010_9FUNG</name>
<comment type="caution">
    <text evidence="2">The sequence shown here is derived from an EMBL/GenBank/DDBJ whole genome shotgun (WGS) entry which is preliminary data.</text>
</comment>
<sequence length="158" mass="16646">MRSFRVQLASTGRVSAPAKPPRHGEPAFTGAPGDHGDSLRPSSQRQCPAPVPLPLPPTCDPATDPSTTTSPGARCQSLNGSHLLAVSSDFDGGLHAGDLRRGGPPAAVSRLPRRQHQQHQQHQTFASAASRFDNAADFPRAAIPAAFAAHHLHPDRTP</sequence>
<gene>
    <name evidence="2" type="ORF">LPJ61_001506</name>
</gene>
<proteinExistence type="predicted"/>